<comment type="caution">
    <text evidence="2">The sequence shown here is derived from an EMBL/GenBank/DDBJ whole genome shotgun (WGS) entry which is preliminary data.</text>
</comment>
<accession>A0A077M1W1</accession>
<gene>
    <name evidence="2" type="ORF">BN12_40027</name>
</gene>
<dbReference type="Proteomes" id="UP000035721">
    <property type="component" value="Unassembled WGS sequence"/>
</dbReference>
<dbReference type="SUPFAM" id="SSF58100">
    <property type="entry name" value="Bacterial hemolysins"/>
    <property type="match status" value="1"/>
</dbReference>
<feature type="coiled-coil region" evidence="1">
    <location>
        <begin position="127"/>
        <end position="189"/>
    </location>
</feature>
<organism evidence="2 3">
    <name type="scientific">Nostocoides japonicum T1-X7</name>
    <dbReference type="NCBI Taxonomy" id="1194083"/>
    <lineage>
        <taxon>Bacteria</taxon>
        <taxon>Bacillati</taxon>
        <taxon>Actinomycetota</taxon>
        <taxon>Actinomycetes</taxon>
        <taxon>Micrococcales</taxon>
        <taxon>Intrasporangiaceae</taxon>
        <taxon>Nostocoides</taxon>
    </lineage>
</organism>
<dbReference type="AlphaFoldDB" id="A0A077M1W1"/>
<evidence type="ECO:0000313" key="3">
    <source>
        <dbReference type="Proteomes" id="UP000035721"/>
    </source>
</evidence>
<dbReference type="Gene3D" id="1.20.1170.10">
    <property type="match status" value="1"/>
</dbReference>
<dbReference type="EMBL" id="CAJB01000334">
    <property type="protein sequence ID" value="CCH79057.1"/>
    <property type="molecule type" value="Genomic_DNA"/>
</dbReference>
<sequence>MLSGVIANVRLAHDHIVGVAGLAPAALPVQARMAETLAALVPPVETAASAVRDFAAAAPSQLDAADEAITVGDSDATRRVLESLQHSAQPTGLALASASERVTAGKASIFADNQTLADLATALSTQLTHDDAEADAAREAVDSLERNKYYWLLLGPLGLPGLAVCIGMIVDATNRANGIQRHISELRAQSTQLTKMCADLRLLQQEVPTLATLIQSLQNALGFLGGDIGEVVADVGRSATPSTIARAYVVAARHQVSTLMADAS</sequence>
<keyword evidence="3" id="KW-1185">Reference proteome</keyword>
<dbReference type="RefSeq" id="WP_048549691.1">
    <property type="nucleotide sequence ID" value="NZ_HF570958.1"/>
</dbReference>
<reference evidence="2 3" key="1">
    <citation type="journal article" date="2013" name="ISME J.">
        <title>A metabolic model for members of the genus Tetrasphaera involved in enhanced biological phosphorus removal.</title>
        <authorList>
            <person name="Kristiansen R."/>
            <person name="Nguyen H.T.T."/>
            <person name="Saunders A.M."/>
            <person name="Nielsen J.L."/>
            <person name="Wimmer R."/>
            <person name="Le V.Q."/>
            <person name="McIlroy S.J."/>
            <person name="Petrovski S."/>
            <person name="Seviour R.J."/>
            <person name="Calteau A."/>
            <person name="Nielsen K.L."/>
            <person name="Nielsen P.H."/>
        </authorList>
    </citation>
    <scope>NUCLEOTIDE SEQUENCE [LARGE SCALE GENOMIC DNA]</scope>
    <source>
        <strain evidence="2 3">T1-X7</strain>
    </source>
</reference>
<keyword evidence="1" id="KW-0175">Coiled coil</keyword>
<dbReference type="STRING" id="1194083.BN12_40027"/>
<protein>
    <submittedName>
        <fullName evidence="2">Uncharacterized protein</fullName>
    </submittedName>
</protein>
<name>A0A077M1W1_9MICO</name>
<evidence type="ECO:0000256" key="1">
    <source>
        <dbReference type="SAM" id="Coils"/>
    </source>
</evidence>
<evidence type="ECO:0000313" key="2">
    <source>
        <dbReference type="EMBL" id="CCH79057.1"/>
    </source>
</evidence>
<proteinExistence type="predicted"/>